<dbReference type="PROSITE" id="PS00561">
    <property type="entry name" value="CBM2_A"/>
    <property type="match status" value="1"/>
</dbReference>
<accession>D5UGB5</accession>
<dbReference type="Proteomes" id="UP000000849">
    <property type="component" value="Chromosome"/>
</dbReference>
<dbReference type="RefSeq" id="WP_013115432.1">
    <property type="nucleotide sequence ID" value="NC_014151.1"/>
</dbReference>
<name>D5UGB5_CELFN</name>
<feature type="domain" description="CBM2" evidence="11">
    <location>
        <begin position="490"/>
        <end position="598"/>
    </location>
</feature>
<proteinExistence type="inferred from homology"/>
<dbReference type="Gene3D" id="2.115.10.20">
    <property type="entry name" value="Glycosyl hydrolase domain, family 43"/>
    <property type="match status" value="1"/>
</dbReference>
<dbReference type="PANTHER" id="PTHR43301:SF3">
    <property type="entry name" value="ARABINAN ENDO-1,5-ALPHA-L-ARABINOSIDASE A-RELATED"/>
    <property type="match status" value="1"/>
</dbReference>
<dbReference type="InterPro" id="IPR001919">
    <property type="entry name" value="CBD2"/>
</dbReference>
<comment type="pathway">
    <text evidence="1">Glycan metabolism; L-arabinan degradation.</text>
</comment>
<reference evidence="12 13" key="1">
    <citation type="journal article" date="2010" name="Stand. Genomic Sci.">
        <title>Complete genome sequence of Cellulomonas flavigena type strain (134).</title>
        <authorList>
            <person name="Abt B."/>
            <person name="Foster B."/>
            <person name="Lapidus A."/>
            <person name="Clum A."/>
            <person name="Sun H."/>
            <person name="Pukall R."/>
            <person name="Lucas S."/>
            <person name="Glavina Del Rio T."/>
            <person name="Nolan M."/>
            <person name="Tice H."/>
            <person name="Cheng J.F."/>
            <person name="Pitluck S."/>
            <person name="Liolios K."/>
            <person name="Ivanova N."/>
            <person name="Mavromatis K."/>
            <person name="Ovchinnikova G."/>
            <person name="Pati A."/>
            <person name="Goodwin L."/>
            <person name="Chen A."/>
            <person name="Palaniappan K."/>
            <person name="Land M."/>
            <person name="Hauser L."/>
            <person name="Chang Y.J."/>
            <person name="Jeffries C.D."/>
            <person name="Rohde M."/>
            <person name="Goker M."/>
            <person name="Woyke T."/>
            <person name="Bristow J."/>
            <person name="Eisen J.A."/>
            <person name="Markowitz V."/>
            <person name="Hugenholtz P."/>
            <person name="Kyrpides N.C."/>
            <person name="Klenk H.P."/>
        </authorList>
    </citation>
    <scope>NUCLEOTIDE SEQUENCE [LARGE SCALE GENOMIC DNA]</scope>
    <source>
        <strain evidence="13">ATCC 482 / DSM 20109 / BCRC 11376 / JCM 18109 / NBRC 3775 / NCIMB 8073 / NRS 134</strain>
    </source>
</reference>
<dbReference type="GO" id="GO:0030247">
    <property type="term" value="F:polysaccharide binding"/>
    <property type="evidence" value="ECO:0007669"/>
    <property type="project" value="UniProtKB-UniRule"/>
</dbReference>
<evidence type="ECO:0000256" key="5">
    <source>
        <dbReference type="ARBA" id="ARBA00023295"/>
    </source>
</evidence>
<dbReference type="Gene3D" id="2.60.40.290">
    <property type="match status" value="1"/>
</dbReference>
<feature type="site" description="Important for catalytic activity, responsible for pKa modulation of the active site Glu and correct orientation of both the proton donor and substrate" evidence="8">
    <location>
        <position position="201"/>
    </location>
</feature>
<dbReference type="PANTHER" id="PTHR43301">
    <property type="entry name" value="ARABINAN ENDO-1,5-ALPHA-L-ARABINOSIDASE"/>
    <property type="match status" value="1"/>
</dbReference>
<keyword evidence="4" id="KW-0136">Cellulose degradation</keyword>
<feature type="compositionally biased region" description="Pro residues" evidence="10">
    <location>
        <begin position="478"/>
        <end position="489"/>
    </location>
</feature>
<dbReference type="HOGENOM" id="CLU_456120_0_0_11"/>
<feature type="region of interest" description="Disordered" evidence="10">
    <location>
        <begin position="454"/>
        <end position="489"/>
    </location>
</feature>
<keyword evidence="6" id="KW-0119">Carbohydrate metabolism</keyword>
<dbReference type="InterPro" id="IPR050727">
    <property type="entry name" value="GH43_arabinanases"/>
</dbReference>
<dbReference type="Pfam" id="PF00553">
    <property type="entry name" value="CBM_2"/>
    <property type="match status" value="1"/>
</dbReference>
<evidence type="ECO:0000259" key="11">
    <source>
        <dbReference type="PROSITE" id="PS51173"/>
    </source>
</evidence>
<protein>
    <submittedName>
        <fullName evidence="12">Cellulose-binding family II</fullName>
    </submittedName>
</protein>
<dbReference type="GO" id="GO:0030245">
    <property type="term" value="P:cellulose catabolic process"/>
    <property type="evidence" value="ECO:0007669"/>
    <property type="project" value="UniProtKB-KW"/>
</dbReference>
<dbReference type="SUPFAM" id="SSF75005">
    <property type="entry name" value="Arabinanase/levansucrase/invertase"/>
    <property type="match status" value="1"/>
</dbReference>
<keyword evidence="5 9" id="KW-0326">Glycosidase</keyword>
<evidence type="ECO:0000256" key="9">
    <source>
        <dbReference type="RuleBase" id="RU361187"/>
    </source>
</evidence>
<evidence type="ECO:0000313" key="12">
    <source>
        <dbReference type="EMBL" id="ADG73098.1"/>
    </source>
</evidence>
<dbReference type="CAZy" id="GH43">
    <property type="family name" value="Glycoside Hydrolase Family 43"/>
</dbReference>
<dbReference type="eggNOG" id="COG3507">
    <property type="taxonomic scope" value="Bacteria"/>
</dbReference>
<evidence type="ECO:0000256" key="1">
    <source>
        <dbReference type="ARBA" id="ARBA00004834"/>
    </source>
</evidence>
<gene>
    <name evidence="12" type="ordered locus">Cfla_0179</name>
</gene>
<dbReference type="SMART" id="SM00637">
    <property type="entry name" value="CBD_II"/>
    <property type="match status" value="1"/>
</dbReference>
<dbReference type="Pfam" id="PF04616">
    <property type="entry name" value="Glyco_hydro_43"/>
    <property type="match status" value="1"/>
</dbReference>
<evidence type="ECO:0000256" key="10">
    <source>
        <dbReference type="SAM" id="MobiDB-lite"/>
    </source>
</evidence>
<dbReference type="OrthoDB" id="9801455at2"/>
<dbReference type="KEGG" id="cfl:Cfla_0179"/>
<dbReference type="PROSITE" id="PS51173">
    <property type="entry name" value="CBM2"/>
    <property type="match status" value="1"/>
</dbReference>
<dbReference type="SUPFAM" id="SSF49384">
    <property type="entry name" value="Carbohydrate-binding domain"/>
    <property type="match status" value="1"/>
</dbReference>
<dbReference type="InterPro" id="IPR012291">
    <property type="entry name" value="CBM2_carb-bd_dom_sf"/>
</dbReference>
<dbReference type="InterPro" id="IPR023296">
    <property type="entry name" value="Glyco_hydro_beta-prop_sf"/>
</dbReference>
<evidence type="ECO:0000256" key="8">
    <source>
        <dbReference type="PIRSR" id="PIRSR606710-2"/>
    </source>
</evidence>
<dbReference type="STRING" id="446466.Cfla_0179"/>
<keyword evidence="6" id="KW-0624">Polysaccharide degradation</keyword>
<dbReference type="AlphaFoldDB" id="D5UGB5"/>
<evidence type="ECO:0000256" key="6">
    <source>
        <dbReference type="ARBA" id="ARBA00023326"/>
    </source>
</evidence>
<feature type="active site" description="Proton acceptor" evidence="7">
    <location>
        <position position="70"/>
    </location>
</feature>
<evidence type="ECO:0000313" key="13">
    <source>
        <dbReference type="Proteomes" id="UP000000849"/>
    </source>
</evidence>
<dbReference type="CDD" id="cd08998">
    <property type="entry name" value="GH43_Arb43a-like"/>
    <property type="match status" value="1"/>
</dbReference>
<organism evidence="12 13">
    <name type="scientific">Cellulomonas flavigena (strain ATCC 482 / DSM 20109 / BCRC 11376 / JCM 18109 / NBRC 3775 / NCIMB 8073 / NRS 134)</name>
    <dbReference type="NCBI Taxonomy" id="446466"/>
    <lineage>
        <taxon>Bacteria</taxon>
        <taxon>Bacillati</taxon>
        <taxon>Actinomycetota</taxon>
        <taxon>Actinomycetes</taxon>
        <taxon>Micrococcales</taxon>
        <taxon>Cellulomonadaceae</taxon>
        <taxon>Cellulomonas</taxon>
    </lineage>
</organism>
<dbReference type="InterPro" id="IPR006710">
    <property type="entry name" value="Glyco_hydro_43"/>
</dbReference>
<evidence type="ECO:0000256" key="2">
    <source>
        <dbReference type="ARBA" id="ARBA00009865"/>
    </source>
</evidence>
<evidence type="ECO:0000256" key="4">
    <source>
        <dbReference type="ARBA" id="ARBA00023001"/>
    </source>
</evidence>
<keyword evidence="13" id="KW-1185">Reference proteome</keyword>
<dbReference type="EMBL" id="CP001964">
    <property type="protein sequence ID" value="ADG73098.1"/>
    <property type="molecule type" value="Genomic_DNA"/>
</dbReference>
<comment type="similarity">
    <text evidence="2 9">Belongs to the glycosyl hydrolase 43 family.</text>
</comment>
<dbReference type="InterPro" id="IPR008965">
    <property type="entry name" value="CBM2/CBM3_carb-bd_dom_sf"/>
</dbReference>
<evidence type="ECO:0000256" key="7">
    <source>
        <dbReference type="PIRSR" id="PIRSR606710-1"/>
    </source>
</evidence>
<dbReference type="eggNOG" id="COG5297">
    <property type="taxonomic scope" value="Bacteria"/>
</dbReference>
<dbReference type="GO" id="GO:0004553">
    <property type="term" value="F:hydrolase activity, hydrolyzing O-glycosyl compounds"/>
    <property type="evidence" value="ECO:0007669"/>
    <property type="project" value="InterPro"/>
</dbReference>
<sequence length="598" mass="62419">MVVTGRAVARALSRRTRARRPATLPVAVAASLAFVVGLLAPVTATAGAPPGVPLPDGALAAVGDLTPVHDPALVVEGDTWHVLGTGRVDRENGGTIQHWVSRDAGVTWNYARTIWPSVPTWLDQRISGLENLWAPEVVEHDGTYYLYYSASRFGTNTSVTALATNTTLDPADPAYRWVDQGEVISSPQSGLPGGMAFNAIDAGVVDVDGRPWMAIGSFWHGIFLVELSWPSGKPVPSWRTTARHLAAGRPDGNAVEAPYLYARDGWYYLFVSEGACCRGTDSTYRISVGRSRDVTGPYVDRNGRDLVAGGGSVLLERHGVQAGPGGQSVSQDVLAYHYYATNDGGTPTLGLQKLRWVEGWPVADTRAAAATVTAQPADGSVGLGGTTTLTLGASGSPAPVAVWQTSADGGRTWQYAGNQRVVDGRSTHVLRDVRVETQVRAYLVNATGTVLTRAARVRPSPTSMPSPTPSPTSSVTPSPTPSPTVEPSPTLPAAATCAVAYAATSWGDGFTASVRLTNTGSAPLTWTLTFDLADGQRVAQGWSATWAQTGTTVRASGASWNATLAPGATADIGFNGTHTGSTPAPTSFTVAGTPCTSA</sequence>
<dbReference type="CAZy" id="CBM2">
    <property type="family name" value="Carbohydrate-Binding Module Family 2"/>
</dbReference>
<evidence type="ECO:0000256" key="3">
    <source>
        <dbReference type="ARBA" id="ARBA00022801"/>
    </source>
</evidence>
<dbReference type="InterPro" id="IPR018366">
    <property type="entry name" value="CBM2_CS"/>
</dbReference>
<feature type="active site" description="Proton donor" evidence="7">
    <location>
        <position position="256"/>
    </location>
</feature>
<keyword evidence="3 9" id="KW-0378">Hydrolase</keyword>